<sequence length="263" mass="29987">MQIKKYLFPNLTVNQMNMNFKIEIATTNPDIIVMNQLKAAAERINEQLKKIDRDFSPFRYDSLVSKFQRGDKSPMRFSNDFEFIYNSSVLAEQMTDGIYTSHFAGKYDPIKLVRSWAIEQAFDTCMIPMLKHPDIDGIWLSDDNQIKVATKQGSDFSWLIDIKDSTKTDEIVTTYYLKSGVISMMEIADNSGSHIGHNNVKQSIILGNSLTETGIWAEVSVCADIKKMAAFIEHYHLSGIMIDQQGDYMNFNNGTIANTKEIF</sequence>
<evidence type="ECO:0008006" key="3">
    <source>
        <dbReference type="Google" id="ProtNLM"/>
    </source>
</evidence>
<dbReference type="PATRIC" id="fig|1423770.3.peg.552"/>
<dbReference type="Proteomes" id="UP000050872">
    <property type="component" value="Unassembled WGS sequence"/>
</dbReference>
<dbReference type="InterPro" id="IPR003374">
    <property type="entry name" value="ApbE-like_sf"/>
</dbReference>
<dbReference type="AlphaFoldDB" id="A0A0R1QGQ5"/>
<reference evidence="1 2" key="1">
    <citation type="journal article" date="2015" name="Genome Announc.">
        <title>Expanding the biotechnology potential of lactobacilli through comparative genomics of 213 strains and associated genera.</title>
        <authorList>
            <person name="Sun Z."/>
            <person name="Harris H.M."/>
            <person name="McCann A."/>
            <person name="Guo C."/>
            <person name="Argimon S."/>
            <person name="Zhang W."/>
            <person name="Yang X."/>
            <person name="Jeffery I.B."/>
            <person name="Cooney J.C."/>
            <person name="Kagawa T.F."/>
            <person name="Liu W."/>
            <person name="Song Y."/>
            <person name="Salvetti E."/>
            <person name="Wrobel A."/>
            <person name="Rasinkangas P."/>
            <person name="Parkhill J."/>
            <person name="Rea M.C."/>
            <person name="O'Sullivan O."/>
            <person name="Ritari J."/>
            <person name="Douillard F.P."/>
            <person name="Paul Ross R."/>
            <person name="Yang R."/>
            <person name="Briner A.E."/>
            <person name="Felis G.E."/>
            <person name="de Vos W.M."/>
            <person name="Barrangou R."/>
            <person name="Klaenhammer T.R."/>
            <person name="Caufield P.W."/>
            <person name="Cui Y."/>
            <person name="Zhang H."/>
            <person name="O'Toole P.W."/>
        </authorList>
    </citation>
    <scope>NUCLEOTIDE SEQUENCE [LARGE SCALE GENOMIC DNA]</scope>
    <source>
        <strain evidence="1 2">DSM 14500</strain>
    </source>
</reference>
<dbReference type="STRING" id="1423770.FD29_GL000545"/>
<dbReference type="EMBL" id="AZEZ01000071">
    <property type="protein sequence ID" value="KRL43745.1"/>
    <property type="molecule type" value="Genomic_DNA"/>
</dbReference>
<dbReference type="SUPFAM" id="SSF143631">
    <property type="entry name" value="ApbE-like"/>
    <property type="match status" value="1"/>
</dbReference>
<dbReference type="Gene3D" id="3.10.520.10">
    <property type="entry name" value="ApbE-like domains"/>
    <property type="match status" value="1"/>
</dbReference>
<dbReference type="RefSeq" id="WP_057888124.1">
    <property type="nucleotide sequence ID" value="NZ_AZEZ01000071.1"/>
</dbReference>
<protein>
    <recommendedName>
        <fullName evidence="3">FAD:protein FMN transferase</fullName>
    </recommendedName>
</protein>
<name>A0A0R1QGQ5_9LACO</name>
<organism evidence="1 2">
    <name type="scientific">Companilactobacillus mindensis DSM 14500</name>
    <dbReference type="NCBI Taxonomy" id="1423770"/>
    <lineage>
        <taxon>Bacteria</taxon>
        <taxon>Bacillati</taxon>
        <taxon>Bacillota</taxon>
        <taxon>Bacilli</taxon>
        <taxon>Lactobacillales</taxon>
        <taxon>Lactobacillaceae</taxon>
        <taxon>Companilactobacillus</taxon>
    </lineage>
</organism>
<proteinExistence type="predicted"/>
<gene>
    <name evidence="1" type="ORF">FD29_GL000545</name>
</gene>
<comment type="caution">
    <text evidence="1">The sequence shown here is derived from an EMBL/GenBank/DDBJ whole genome shotgun (WGS) entry which is preliminary data.</text>
</comment>
<evidence type="ECO:0000313" key="1">
    <source>
        <dbReference type="EMBL" id="KRL43745.1"/>
    </source>
</evidence>
<accession>A0A0R1QGQ5</accession>
<evidence type="ECO:0000313" key="2">
    <source>
        <dbReference type="Proteomes" id="UP000050872"/>
    </source>
</evidence>
<keyword evidence="2" id="KW-1185">Reference proteome</keyword>